<dbReference type="AlphaFoldDB" id="A0AAE0BJ96"/>
<evidence type="ECO:0000313" key="1">
    <source>
        <dbReference type="EMBL" id="KAK3237044.1"/>
    </source>
</evidence>
<reference evidence="1 2" key="1">
    <citation type="journal article" date="2015" name="Genome Biol. Evol.">
        <title>Comparative Genomics of a Bacterivorous Green Alga Reveals Evolutionary Causalities and Consequences of Phago-Mixotrophic Mode of Nutrition.</title>
        <authorList>
            <person name="Burns J.A."/>
            <person name="Paasch A."/>
            <person name="Narechania A."/>
            <person name="Kim E."/>
        </authorList>
    </citation>
    <scope>NUCLEOTIDE SEQUENCE [LARGE SCALE GENOMIC DNA]</scope>
    <source>
        <strain evidence="1 2">PLY_AMNH</strain>
    </source>
</reference>
<dbReference type="Proteomes" id="UP001190700">
    <property type="component" value="Unassembled WGS sequence"/>
</dbReference>
<keyword evidence="2" id="KW-1185">Reference proteome</keyword>
<evidence type="ECO:0000313" key="2">
    <source>
        <dbReference type="Proteomes" id="UP001190700"/>
    </source>
</evidence>
<sequence>MERVVVREVGEVGGCNAAREVVMVEVVREVVVRRWRGWRWRVRWKGGGEGGEGTPVDGGVLVEVDLEAADLVVEVMKSGGDGGERGLGGGGDGGG</sequence>
<accession>A0AAE0BJ96</accession>
<proteinExistence type="predicted"/>
<gene>
    <name evidence="1" type="ORF">CYMTET_52859</name>
</gene>
<organism evidence="1 2">
    <name type="scientific">Cymbomonas tetramitiformis</name>
    <dbReference type="NCBI Taxonomy" id="36881"/>
    <lineage>
        <taxon>Eukaryota</taxon>
        <taxon>Viridiplantae</taxon>
        <taxon>Chlorophyta</taxon>
        <taxon>Pyramimonadophyceae</taxon>
        <taxon>Pyramimonadales</taxon>
        <taxon>Pyramimonadaceae</taxon>
        <taxon>Cymbomonas</taxon>
    </lineage>
</organism>
<protein>
    <submittedName>
        <fullName evidence="1">Uncharacterized protein</fullName>
    </submittedName>
</protein>
<name>A0AAE0BJ96_9CHLO</name>
<dbReference type="EMBL" id="LGRX02034717">
    <property type="protein sequence ID" value="KAK3237044.1"/>
    <property type="molecule type" value="Genomic_DNA"/>
</dbReference>
<comment type="caution">
    <text evidence="1">The sequence shown here is derived from an EMBL/GenBank/DDBJ whole genome shotgun (WGS) entry which is preliminary data.</text>
</comment>